<dbReference type="EMBL" id="JBJQOH010000001">
    <property type="protein sequence ID" value="KAL3699524.1"/>
    <property type="molecule type" value="Genomic_DNA"/>
</dbReference>
<sequence length="209" mass="23304">MVLEANTSGLATNERAAQWGHCEGNCRRCNNTEETVNHLVLDCPQAASKWQSWRTICREENWQIQTEGDVIDLVDSVWKGNKTHKISLFTKITWQIWLERNDMTYNNKNTSITFAIALKMARDLLSAEIEEGSDIHSTATNKENASPGNRNQGLDIIRQQQSSTVMVGGTASAIDQDGTQARAAEEDADMARNQIETDRPQLRGAPTIG</sequence>
<evidence type="ECO:0000256" key="1">
    <source>
        <dbReference type="SAM" id="MobiDB-lite"/>
    </source>
</evidence>
<gene>
    <name evidence="3" type="ORF">R1sor_017546</name>
</gene>
<accession>A0ABD3IAH4</accession>
<reference evidence="3 4" key="1">
    <citation type="submission" date="2024-09" db="EMBL/GenBank/DDBJ databases">
        <title>Chromosome-scale assembly of Riccia sorocarpa.</title>
        <authorList>
            <person name="Paukszto L."/>
        </authorList>
    </citation>
    <scope>NUCLEOTIDE SEQUENCE [LARGE SCALE GENOMIC DNA]</scope>
    <source>
        <strain evidence="3">LP-2024</strain>
        <tissue evidence="3">Aerial parts of the thallus</tissue>
    </source>
</reference>
<organism evidence="3 4">
    <name type="scientific">Riccia sorocarpa</name>
    <dbReference type="NCBI Taxonomy" id="122646"/>
    <lineage>
        <taxon>Eukaryota</taxon>
        <taxon>Viridiplantae</taxon>
        <taxon>Streptophyta</taxon>
        <taxon>Embryophyta</taxon>
        <taxon>Marchantiophyta</taxon>
        <taxon>Marchantiopsida</taxon>
        <taxon>Marchantiidae</taxon>
        <taxon>Marchantiales</taxon>
        <taxon>Ricciaceae</taxon>
        <taxon>Riccia</taxon>
    </lineage>
</organism>
<evidence type="ECO:0000313" key="3">
    <source>
        <dbReference type="EMBL" id="KAL3699524.1"/>
    </source>
</evidence>
<comment type="caution">
    <text evidence="3">The sequence shown here is derived from an EMBL/GenBank/DDBJ whole genome shotgun (WGS) entry which is preliminary data.</text>
</comment>
<evidence type="ECO:0000313" key="4">
    <source>
        <dbReference type="Proteomes" id="UP001633002"/>
    </source>
</evidence>
<proteinExistence type="predicted"/>
<protein>
    <recommendedName>
        <fullName evidence="2">Reverse transcriptase zinc-binding domain-containing protein</fullName>
    </recommendedName>
</protein>
<feature type="region of interest" description="Disordered" evidence="1">
    <location>
        <begin position="165"/>
        <end position="209"/>
    </location>
</feature>
<dbReference type="Pfam" id="PF13966">
    <property type="entry name" value="zf-RVT"/>
    <property type="match status" value="1"/>
</dbReference>
<dbReference type="AlphaFoldDB" id="A0ABD3IAH4"/>
<dbReference type="InterPro" id="IPR026960">
    <property type="entry name" value="RVT-Znf"/>
</dbReference>
<dbReference type="Proteomes" id="UP001633002">
    <property type="component" value="Unassembled WGS sequence"/>
</dbReference>
<evidence type="ECO:0000259" key="2">
    <source>
        <dbReference type="Pfam" id="PF13966"/>
    </source>
</evidence>
<feature type="domain" description="Reverse transcriptase zinc-binding" evidence="2">
    <location>
        <begin position="8"/>
        <end position="50"/>
    </location>
</feature>
<name>A0ABD3IAH4_9MARC</name>
<keyword evidence="4" id="KW-1185">Reference proteome</keyword>